<feature type="region of interest" description="Disordered" evidence="1">
    <location>
        <begin position="133"/>
        <end position="176"/>
    </location>
</feature>
<feature type="compositionally biased region" description="Polar residues" evidence="1">
    <location>
        <begin position="67"/>
        <end position="76"/>
    </location>
</feature>
<evidence type="ECO:0000256" key="1">
    <source>
        <dbReference type="SAM" id="MobiDB-lite"/>
    </source>
</evidence>
<organism evidence="4">
    <name type="scientific">Anisakis simplex</name>
    <name type="common">Herring worm</name>
    <dbReference type="NCBI Taxonomy" id="6269"/>
    <lineage>
        <taxon>Eukaryota</taxon>
        <taxon>Metazoa</taxon>
        <taxon>Ecdysozoa</taxon>
        <taxon>Nematoda</taxon>
        <taxon>Chromadorea</taxon>
        <taxon>Rhabditida</taxon>
        <taxon>Spirurina</taxon>
        <taxon>Ascaridomorpha</taxon>
        <taxon>Ascaridoidea</taxon>
        <taxon>Anisakidae</taxon>
        <taxon>Anisakis</taxon>
        <taxon>Anisakis simplex complex</taxon>
    </lineage>
</organism>
<dbReference type="OrthoDB" id="5860188at2759"/>
<dbReference type="WBParaSite" id="ASIM_0001874001-mRNA-1">
    <property type="protein sequence ID" value="ASIM_0001874001-mRNA-1"/>
    <property type="gene ID" value="ASIM_0001874001"/>
</dbReference>
<proteinExistence type="predicted"/>
<dbReference type="Proteomes" id="UP000267096">
    <property type="component" value="Unassembled WGS sequence"/>
</dbReference>
<sequence>MVKRLYKLGLITCSLGFVDTSKTSPSRFEIWDETKSEAYAIQPLDENAKISLTSEAIPERCSHNRSQRPQSWASTISNDSTASTRSSSGETTTSIESALMDPNGNQAVLCSNSPISSIPISASSEGCSETRQMADNDNNITTTDLDCDSSNSRSTLTSTSTPNEDRHIPPDSSTTASLNTIVESSSQNELLAAI</sequence>
<dbReference type="AlphaFoldDB" id="A0A0M3KCN9"/>
<accession>A0A0M3KCN9</accession>
<keyword evidence="3" id="KW-1185">Reference proteome</keyword>
<evidence type="ECO:0000313" key="3">
    <source>
        <dbReference type="Proteomes" id="UP000267096"/>
    </source>
</evidence>
<feature type="compositionally biased region" description="Low complexity" evidence="1">
    <location>
        <begin position="77"/>
        <end position="97"/>
    </location>
</feature>
<feature type="region of interest" description="Disordered" evidence="1">
    <location>
        <begin position="59"/>
        <end position="97"/>
    </location>
</feature>
<name>A0A0M3KCN9_ANISI</name>
<evidence type="ECO:0000313" key="2">
    <source>
        <dbReference type="EMBL" id="VDK63465.1"/>
    </source>
</evidence>
<gene>
    <name evidence="2" type="ORF">ASIM_LOCUS18137</name>
</gene>
<feature type="compositionally biased region" description="Low complexity" evidence="1">
    <location>
        <begin position="135"/>
        <end position="161"/>
    </location>
</feature>
<reference evidence="4" key="1">
    <citation type="submission" date="2017-02" db="UniProtKB">
        <authorList>
            <consortium name="WormBaseParasite"/>
        </authorList>
    </citation>
    <scope>IDENTIFICATION</scope>
</reference>
<evidence type="ECO:0000313" key="4">
    <source>
        <dbReference type="WBParaSite" id="ASIM_0001874001-mRNA-1"/>
    </source>
</evidence>
<protein>
    <submittedName>
        <fullName evidence="2 4">Uncharacterized protein</fullName>
    </submittedName>
</protein>
<reference evidence="2 3" key="2">
    <citation type="submission" date="2018-11" db="EMBL/GenBank/DDBJ databases">
        <authorList>
            <consortium name="Pathogen Informatics"/>
        </authorList>
    </citation>
    <scope>NUCLEOTIDE SEQUENCE [LARGE SCALE GENOMIC DNA]</scope>
</reference>
<dbReference type="EMBL" id="UYRR01035083">
    <property type="protein sequence ID" value="VDK63465.1"/>
    <property type="molecule type" value="Genomic_DNA"/>
</dbReference>